<evidence type="ECO:0000256" key="3">
    <source>
        <dbReference type="SAM" id="MobiDB-lite"/>
    </source>
</evidence>
<dbReference type="InterPro" id="IPR039360">
    <property type="entry name" value="Ras_GTPase"/>
</dbReference>
<organism evidence="7 8">
    <name type="scientific">Caulochytrium protostelioides</name>
    <dbReference type="NCBI Taxonomy" id="1555241"/>
    <lineage>
        <taxon>Eukaryota</taxon>
        <taxon>Fungi</taxon>
        <taxon>Fungi incertae sedis</taxon>
        <taxon>Chytridiomycota</taxon>
        <taxon>Chytridiomycota incertae sedis</taxon>
        <taxon>Chytridiomycetes</taxon>
        <taxon>Caulochytriales</taxon>
        <taxon>Caulochytriaceae</taxon>
        <taxon>Caulochytrium</taxon>
    </lineage>
</organism>
<feature type="compositionally biased region" description="Basic and acidic residues" evidence="3">
    <location>
        <begin position="1452"/>
        <end position="1471"/>
    </location>
</feature>
<feature type="region of interest" description="Disordered" evidence="3">
    <location>
        <begin position="1384"/>
        <end position="1494"/>
    </location>
</feature>
<proteinExistence type="predicted"/>
<dbReference type="Pfam" id="PF00616">
    <property type="entry name" value="RasGAP"/>
    <property type="match status" value="1"/>
</dbReference>
<reference evidence="8" key="1">
    <citation type="journal article" date="2018" name="Nat. Microbiol.">
        <title>Leveraging single-cell genomics to expand the fungal tree of life.</title>
        <authorList>
            <person name="Ahrendt S.R."/>
            <person name="Quandt C.A."/>
            <person name="Ciobanu D."/>
            <person name="Clum A."/>
            <person name="Salamov A."/>
            <person name="Andreopoulos B."/>
            <person name="Cheng J.F."/>
            <person name="Woyke T."/>
            <person name="Pelin A."/>
            <person name="Henrissat B."/>
            <person name="Reynolds N.K."/>
            <person name="Benny G.L."/>
            <person name="Smith M.E."/>
            <person name="James T.Y."/>
            <person name="Grigoriev I.V."/>
        </authorList>
    </citation>
    <scope>NUCLEOTIDE SEQUENCE [LARGE SCALE GENOMIC DNA]</scope>
    <source>
        <strain evidence="8">ATCC 52028</strain>
    </source>
</reference>
<evidence type="ECO:0000256" key="2">
    <source>
        <dbReference type="SAM" id="Coils"/>
    </source>
</evidence>
<evidence type="ECO:0008006" key="9">
    <source>
        <dbReference type="Google" id="ProtNLM"/>
    </source>
</evidence>
<dbReference type="InterPro" id="IPR027267">
    <property type="entry name" value="AH/BAR_dom_sf"/>
</dbReference>
<feature type="region of interest" description="Disordered" evidence="3">
    <location>
        <begin position="1174"/>
        <end position="1213"/>
    </location>
</feature>
<evidence type="ECO:0000259" key="4">
    <source>
        <dbReference type="PROSITE" id="PS50003"/>
    </source>
</evidence>
<dbReference type="InterPro" id="IPR008936">
    <property type="entry name" value="Rho_GTPase_activation_prot"/>
</dbReference>
<dbReference type="SMART" id="SM00233">
    <property type="entry name" value="PH"/>
    <property type="match status" value="1"/>
</dbReference>
<keyword evidence="1" id="KW-0343">GTPase activation</keyword>
<feature type="coiled-coil region" evidence="2">
    <location>
        <begin position="136"/>
        <end position="167"/>
    </location>
</feature>
<dbReference type="Gene3D" id="1.10.506.10">
    <property type="entry name" value="GTPase Activation - p120gap, domain 1"/>
    <property type="match status" value="2"/>
</dbReference>
<accession>A0A4P9X8R7</accession>
<feature type="region of interest" description="Disordered" evidence="3">
    <location>
        <begin position="1132"/>
        <end position="1162"/>
    </location>
</feature>
<dbReference type="SUPFAM" id="SSF50729">
    <property type="entry name" value="PH domain-like"/>
    <property type="match status" value="1"/>
</dbReference>
<dbReference type="CDD" id="cd04519">
    <property type="entry name" value="RasGAP"/>
    <property type="match status" value="1"/>
</dbReference>
<dbReference type="PROSITE" id="PS50003">
    <property type="entry name" value="PH_DOMAIN"/>
    <property type="match status" value="1"/>
</dbReference>
<sequence>MAFENVMFFVEESIKQSAHLYTFLTRKHQLEQEYRANLAELCREYHKGHALLQLRLPLRKADRTDLAEAQAQLAKTSVWESIEAIVAQIGETAEAEMRMSAQFKKATLAPFHQSIKDLDAGRKRHHEDGTALTRNLQEAYTSLRRAKNEADQAQKEATEAVEAATKAAAVSKRKEVERTQARALPALERASQATEALARCERVRSAAQDDYFQRLLPALYAAIQQSHLQHQLAVTRLVSDVLTKDKAGAALAMDALETALRRARLMAPAADVEAFAAEHMVVDAIKDSALVSVRTLINPMKAGRMHIKRGDATGGTWVNSYFVLMPEERLLYWFDREDSEFPHEVIHLRQCVVAPLDDSYFGRSNCLQLVLDVDAPPASASSNVAAPFRQTYNLMAENAKEKADWLQCLRHFCYCCPKCAVVYQFRPHGLALPESPAPAVQMPLMRSLRLWIMEAKGLVLSSTIKGPCPYAIVLFNDVKQCRTSVKNGSDSPFWGEEFQFNAIAPCRSRIRLLFFSMSPMRIQKDVEIGYVSISLGALKTGKKVEEWYPIKMFAKKTDDAPPATNMGMVRVAYLLTNDQVLPETHEKAFLDLVMDPSLACIRALGQVLTQDREALAKALMTAAITRKCDTHLVTQLLRDDLRATDDPRILFRGNTLATKALDYYMKAVGAEYLRSTLGYHIKTIYALSNSCEVDPTRLPSGKDRLMSLELIDSVKRHWKRLLGHCSSLWDAIVHAADKMPPEMLHVFHHMARETDARYPDHPDAKYAAISGFLFLRFFVAAILNPKLFNMMPEHPTEHVARTLTLAAKILQNLANLVEFGEKEPHMAQANAWISEHSAGMRTYIDAVARPPPAPADPAELGRLDRHPSNAASSAFRPGVDPRRDTAALFQILAEHEPQLRSPAVLQQYPALGPLIPLVNELQSLLADEAAAAVAAYPPTPGRAAVPSPILGAADLMPATASTMLLPLSGPGAAPLRHGSESAVHGLFPHTPDDAATAARQNSEKDRSGALSPDSSTGPSFILEGSTVPSFMLDAANESDFKKTSKRRLTLLRGFSSSLRHSILLSEKLNQSSAGLPDDTSVDDLTRVLTSQSMAPSPLGHGHGHGHDPGASDGSGSLVSSMLAILPGGGHIADPASAATPRSAAQPYASQTGSITEKSLTRRPLTNHASLSAIQTAGCHPPPPRRGSELTAASPTSATSTGHVPATAAGGNGTRRALSSSFFMPADHDAPWFAETIPLSPAESQPLPGLAPASSDSGGVASAKSAEHVASDRGSLRSLRASLQSVRRQSDLGGRIVEQDDPADGADGVAAAAAALGLTGAAAAAKGSMRPRGFFSKLSSVWRSGSNLAAAATADGDDAARTASRSDGGFGRRATLSFSTRELETRPALDLVGGTDLAKPGSARTPGPSRVPPPPPQTTGGKGAFRLTFRHHAKRDPAGHSGLPDFAAPPVLRHADRRPSRERGVAALRDDDAPGLDPHNGPAVASSLPLGHGYL</sequence>
<evidence type="ECO:0000259" key="6">
    <source>
        <dbReference type="PROSITE" id="PS50018"/>
    </source>
</evidence>
<protein>
    <recommendedName>
        <fullName evidence="9">Ras GTPase-activating protein</fullName>
    </recommendedName>
</protein>
<feature type="region of interest" description="Disordered" evidence="3">
    <location>
        <begin position="974"/>
        <end position="1022"/>
    </location>
</feature>
<dbReference type="STRING" id="1555241.A0A4P9X8R7"/>
<evidence type="ECO:0000256" key="1">
    <source>
        <dbReference type="ARBA" id="ARBA00022468"/>
    </source>
</evidence>
<evidence type="ECO:0000313" key="7">
    <source>
        <dbReference type="EMBL" id="RKP01460.1"/>
    </source>
</evidence>
<evidence type="ECO:0000259" key="5">
    <source>
        <dbReference type="PROSITE" id="PS50004"/>
    </source>
</evidence>
<feature type="compositionally biased region" description="Low complexity" evidence="3">
    <location>
        <begin position="1190"/>
        <end position="1213"/>
    </location>
</feature>
<dbReference type="InterPro" id="IPR035892">
    <property type="entry name" value="C2_domain_sf"/>
</dbReference>
<dbReference type="Proteomes" id="UP000274922">
    <property type="component" value="Unassembled WGS sequence"/>
</dbReference>
<dbReference type="GO" id="GO:0005096">
    <property type="term" value="F:GTPase activator activity"/>
    <property type="evidence" value="ECO:0007669"/>
    <property type="project" value="UniProtKB-KW"/>
</dbReference>
<dbReference type="InterPro" id="IPR001936">
    <property type="entry name" value="RasGAP_dom"/>
</dbReference>
<dbReference type="OrthoDB" id="775356at2759"/>
<evidence type="ECO:0000313" key="8">
    <source>
        <dbReference type="Proteomes" id="UP000274922"/>
    </source>
</evidence>
<feature type="compositionally biased region" description="Polar residues" evidence="3">
    <location>
        <begin position="1147"/>
        <end position="1157"/>
    </location>
</feature>
<dbReference type="SUPFAM" id="SSF49562">
    <property type="entry name" value="C2 domain (Calcium/lipid-binding domain, CaLB)"/>
    <property type="match status" value="1"/>
</dbReference>
<feature type="domain" description="C2" evidence="5">
    <location>
        <begin position="426"/>
        <end position="548"/>
    </location>
</feature>
<dbReference type="PANTHER" id="PTHR10194:SF60">
    <property type="entry name" value="RAS GTPASE-ACTIVATING PROTEIN RASKOL"/>
    <property type="match status" value="1"/>
</dbReference>
<dbReference type="PROSITE" id="PS50004">
    <property type="entry name" value="C2"/>
    <property type="match status" value="1"/>
</dbReference>
<feature type="domain" description="PH" evidence="4">
    <location>
        <begin position="298"/>
        <end position="414"/>
    </location>
</feature>
<dbReference type="Gene3D" id="1.20.1270.60">
    <property type="entry name" value="Arfaptin homology (AH) domain/BAR domain"/>
    <property type="match status" value="1"/>
</dbReference>
<dbReference type="SUPFAM" id="SSF48350">
    <property type="entry name" value="GTPase activation domain, GAP"/>
    <property type="match status" value="1"/>
</dbReference>
<dbReference type="Gene3D" id="2.30.29.30">
    <property type="entry name" value="Pleckstrin-homology domain (PH domain)/Phosphotyrosine-binding domain (PTB)"/>
    <property type="match status" value="1"/>
</dbReference>
<dbReference type="InterPro" id="IPR001849">
    <property type="entry name" value="PH_domain"/>
</dbReference>
<dbReference type="PANTHER" id="PTHR10194">
    <property type="entry name" value="RAS GTPASE-ACTIVATING PROTEINS"/>
    <property type="match status" value="1"/>
</dbReference>
<dbReference type="Pfam" id="PF00168">
    <property type="entry name" value="C2"/>
    <property type="match status" value="1"/>
</dbReference>
<feature type="region of interest" description="Disordered" evidence="3">
    <location>
        <begin position="1350"/>
        <end position="1371"/>
    </location>
</feature>
<dbReference type="SMART" id="SM00239">
    <property type="entry name" value="C2"/>
    <property type="match status" value="1"/>
</dbReference>
<dbReference type="PROSITE" id="PS50018">
    <property type="entry name" value="RAS_GTPASE_ACTIV_2"/>
    <property type="match status" value="1"/>
</dbReference>
<dbReference type="SUPFAM" id="SSF103657">
    <property type="entry name" value="BAR/IMD domain-like"/>
    <property type="match status" value="1"/>
</dbReference>
<dbReference type="Pfam" id="PF00169">
    <property type="entry name" value="PH"/>
    <property type="match status" value="1"/>
</dbReference>
<dbReference type="SMART" id="SM00323">
    <property type="entry name" value="RasGAP"/>
    <property type="match status" value="1"/>
</dbReference>
<name>A0A4P9X8R7_9FUNG</name>
<feature type="region of interest" description="Disordered" evidence="3">
    <location>
        <begin position="1238"/>
        <end position="1274"/>
    </location>
</feature>
<feature type="domain" description="Ras-GAP" evidence="6">
    <location>
        <begin position="611"/>
        <end position="815"/>
    </location>
</feature>
<dbReference type="Gene3D" id="2.60.40.150">
    <property type="entry name" value="C2 domain"/>
    <property type="match status" value="1"/>
</dbReference>
<dbReference type="InterPro" id="IPR000008">
    <property type="entry name" value="C2_dom"/>
</dbReference>
<keyword evidence="2" id="KW-0175">Coiled coil</keyword>
<feature type="region of interest" description="Disordered" evidence="3">
    <location>
        <begin position="1092"/>
        <end position="1117"/>
    </location>
</feature>
<dbReference type="EMBL" id="ML014171">
    <property type="protein sequence ID" value="RKP01460.1"/>
    <property type="molecule type" value="Genomic_DNA"/>
</dbReference>
<gene>
    <name evidence="7" type="ORF">CXG81DRAFT_25845</name>
</gene>
<keyword evidence="8" id="KW-1185">Reference proteome</keyword>
<dbReference type="InterPro" id="IPR011993">
    <property type="entry name" value="PH-like_dom_sf"/>
</dbReference>
<feature type="compositionally biased region" description="Basic and acidic residues" evidence="3">
    <location>
        <begin position="1264"/>
        <end position="1274"/>
    </location>
</feature>